<protein>
    <submittedName>
        <fullName evidence="1">Uncharacterized protein</fullName>
    </submittedName>
</protein>
<evidence type="ECO:0000313" key="2">
    <source>
        <dbReference type="Proteomes" id="UP000320390"/>
    </source>
</evidence>
<organism evidence="1 2">
    <name type="scientific">Saltatorellus ferox</name>
    <dbReference type="NCBI Taxonomy" id="2528018"/>
    <lineage>
        <taxon>Bacteria</taxon>
        <taxon>Pseudomonadati</taxon>
        <taxon>Planctomycetota</taxon>
        <taxon>Planctomycetia</taxon>
        <taxon>Planctomycetia incertae sedis</taxon>
        <taxon>Saltatorellus</taxon>
    </lineage>
</organism>
<proteinExistence type="predicted"/>
<dbReference type="AlphaFoldDB" id="A0A518EY38"/>
<gene>
    <name evidence="1" type="ORF">Poly30_45620</name>
</gene>
<dbReference type="EMBL" id="CP036434">
    <property type="protein sequence ID" value="QDV09006.1"/>
    <property type="molecule type" value="Genomic_DNA"/>
</dbReference>
<name>A0A518EY38_9BACT</name>
<sequence length="87" mass="9113">MGPSGDPLDVDTIIVHEQTVDGPIAVSPFRMPEDTGTWRFGVRGLKAGNRASFRVHAEVNDAPVAGTLVLEALGMSVDVAAGQVTLQ</sequence>
<keyword evidence="2" id="KW-1185">Reference proteome</keyword>
<dbReference type="RefSeq" id="WP_145202635.1">
    <property type="nucleotide sequence ID" value="NZ_CP036434.1"/>
</dbReference>
<accession>A0A518EY38</accession>
<evidence type="ECO:0000313" key="1">
    <source>
        <dbReference type="EMBL" id="QDV09006.1"/>
    </source>
</evidence>
<reference evidence="1 2" key="1">
    <citation type="submission" date="2019-02" db="EMBL/GenBank/DDBJ databases">
        <title>Deep-cultivation of Planctomycetes and their phenomic and genomic characterization uncovers novel biology.</title>
        <authorList>
            <person name="Wiegand S."/>
            <person name="Jogler M."/>
            <person name="Boedeker C."/>
            <person name="Pinto D."/>
            <person name="Vollmers J."/>
            <person name="Rivas-Marin E."/>
            <person name="Kohn T."/>
            <person name="Peeters S.H."/>
            <person name="Heuer A."/>
            <person name="Rast P."/>
            <person name="Oberbeckmann S."/>
            <person name="Bunk B."/>
            <person name="Jeske O."/>
            <person name="Meyerdierks A."/>
            <person name="Storesund J.E."/>
            <person name="Kallscheuer N."/>
            <person name="Luecker S."/>
            <person name="Lage O.M."/>
            <person name="Pohl T."/>
            <person name="Merkel B.J."/>
            <person name="Hornburger P."/>
            <person name="Mueller R.-W."/>
            <person name="Bruemmer F."/>
            <person name="Labrenz M."/>
            <person name="Spormann A.M."/>
            <person name="Op den Camp H."/>
            <person name="Overmann J."/>
            <person name="Amann R."/>
            <person name="Jetten M.S.M."/>
            <person name="Mascher T."/>
            <person name="Medema M.H."/>
            <person name="Devos D.P."/>
            <person name="Kaster A.-K."/>
            <person name="Ovreas L."/>
            <person name="Rohde M."/>
            <person name="Galperin M.Y."/>
            <person name="Jogler C."/>
        </authorList>
    </citation>
    <scope>NUCLEOTIDE SEQUENCE [LARGE SCALE GENOMIC DNA]</scope>
    <source>
        <strain evidence="1 2">Poly30</strain>
    </source>
</reference>
<dbReference type="Proteomes" id="UP000320390">
    <property type="component" value="Chromosome"/>
</dbReference>